<proteinExistence type="inferred from homology"/>
<evidence type="ECO:0000256" key="1">
    <source>
        <dbReference type="ARBA" id="ARBA00004797"/>
    </source>
</evidence>
<evidence type="ECO:0000256" key="6">
    <source>
        <dbReference type="ARBA" id="ARBA00022679"/>
    </source>
</evidence>
<evidence type="ECO:0000256" key="3">
    <source>
        <dbReference type="ARBA" id="ARBA00012750"/>
    </source>
</evidence>
<evidence type="ECO:0000259" key="13">
    <source>
        <dbReference type="Pfam" id="PF02676"/>
    </source>
</evidence>
<comment type="catalytic activity">
    <reaction evidence="11">
        <text>4-demethyl-7-[(3S)-3-amino-3-carboxypropyl]wyosine(37) in tRNA(Phe) + S-adenosyl-L-methionine = 7-[(3S)-3-amino-3-carboxypropyl]wyosine(37) in tRNA(Phe) + S-adenosyl-L-homocysteine + H(+)</text>
        <dbReference type="Rhea" id="RHEA:36635"/>
        <dbReference type="Rhea" id="RHEA-COMP:10378"/>
        <dbReference type="Rhea" id="RHEA-COMP:10379"/>
        <dbReference type="ChEBI" id="CHEBI:15378"/>
        <dbReference type="ChEBI" id="CHEBI:57856"/>
        <dbReference type="ChEBI" id="CHEBI:59789"/>
        <dbReference type="ChEBI" id="CHEBI:73543"/>
        <dbReference type="ChEBI" id="CHEBI:73550"/>
        <dbReference type="EC" id="2.1.1.282"/>
    </reaction>
</comment>
<evidence type="ECO:0000256" key="9">
    <source>
        <dbReference type="ARBA" id="ARBA00025378"/>
    </source>
</evidence>
<evidence type="ECO:0000256" key="8">
    <source>
        <dbReference type="ARBA" id="ARBA00022694"/>
    </source>
</evidence>
<sequence>MAASFQNQKVASLSQVDLSKKGSIDDQIIALVKYINEKEIFFTTSSCSGRIAVFSELADQRKKWCQWLYVTHEEADADKILCSLRECHGDAVFKFEPFVLHVQCRDLESGQQMLKSALVSGFKNSGIVIGKKGNVIVAVRSTQSLEVPLVHDGELLVSAEVMFHCPLILFAMNYIRFLVNVANKKLEENQTRIERFFTNLRDICEQNGSTTWKKSEKGGRQKQKDTRQNESPNQIINEGSSHLYLNANEQCSKEDVMDCLVSFYGDVS</sequence>
<dbReference type="InterPro" id="IPR036602">
    <property type="entry name" value="tRNA_yW-synthesising-like_sf"/>
</dbReference>
<keyword evidence="8" id="KW-0819">tRNA processing</keyword>
<dbReference type="Proteomes" id="UP001249851">
    <property type="component" value="Unassembled WGS sequence"/>
</dbReference>
<evidence type="ECO:0000256" key="10">
    <source>
        <dbReference type="ARBA" id="ARBA00030554"/>
    </source>
</evidence>
<dbReference type="InterPro" id="IPR003827">
    <property type="entry name" value="tRNA_yW-synthesising"/>
</dbReference>
<feature type="compositionally biased region" description="Basic and acidic residues" evidence="12">
    <location>
        <begin position="213"/>
        <end position="228"/>
    </location>
</feature>
<dbReference type="AlphaFoldDB" id="A0AAD9QR52"/>
<feature type="region of interest" description="Disordered" evidence="12">
    <location>
        <begin position="211"/>
        <end position="235"/>
    </location>
</feature>
<dbReference type="GO" id="GO:0008168">
    <property type="term" value="F:methyltransferase activity"/>
    <property type="evidence" value="ECO:0007669"/>
    <property type="project" value="UniProtKB-KW"/>
</dbReference>
<name>A0AAD9QR52_ACRCE</name>
<dbReference type="Pfam" id="PF02676">
    <property type="entry name" value="TYW3"/>
    <property type="match status" value="1"/>
</dbReference>
<comment type="similarity">
    <text evidence="2">Belongs to the TYW3 family.</text>
</comment>
<organism evidence="14 15">
    <name type="scientific">Acropora cervicornis</name>
    <name type="common">Staghorn coral</name>
    <dbReference type="NCBI Taxonomy" id="6130"/>
    <lineage>
        <taxon>Eukaryota</taxon>
        <taxon>Metazoa</taxon>
        <taxon>Cnidaria</taxon>
        <taxon>Anthozoa</taxon>
        <taxon>Hexacorallia</taxon>
        <taxon>Scleractinia</taxon>
        <taxon>Astrocoeniina</taxon>
        <taxon>Acroporidae</taxon>
        <taxon>Acropora</taxon>
    </lineage>
</organism>
<accession>A0AAD9QR52</accession>
<keyword evidence="15" id="KW-1185">Reference proteome</keyword>
<evidence type="ECO:0000313" key="14">
    <source>
        <dbReference type="EMBL" id="KAK2565948.1"/>
    </source>
</evidence>
<keyword evidence="5" id="KW-0489">Methyltransferase</keyword>
<comment type="function">
    <text evidence="9">Probable S-adenosyl-L-methionine-dependent methyltransferase that acts as a component of the wybutosine biosynthesis pathway. Wybutosine is a hyper modified guanosine with a tricyclic base found at the 3'-position adjacent to the anticodon of eukaryotic phenylalanine tRNA.</text>
</comment>
<dbReference type="PANTHER" id="PTHR48418:SF1">
    <property type="entry name" value="TRNA WYBUTOSINE-SYNTHESIZING PROTEIN 3"/>
    <property type="match status" value="1"/>
</dbReference>
<keyword evidence="7" id="KW-0949">S-adenosyl-L-methionine</keyword>
<dbReference type="Gene3D" id="3.30.1960.10">
    <property type="entry name" value="tRNA wybutosine-synthesizing-like"/>
    <property type="match status" value="1"/>
</dbReference>
<evidence type="ECO:0000256" key="11">
    <source>
        <dbReference type="ARBA" id="ARBA00049202"/>
    </source>
</evidence>
<keyword evidence="6" id="KW-0808">Transferase</keyword>
<evidence type="ECO:0000256" key="7">
    <source>
        <dbReference type="ARBA" id="ARBA00022691"/>
    </source>
</evidence>
<evidence type="ECO:0000313" key="15">
    <source>
        <dbReference type="Proteomes" id="UP001249851"/>
    </source>
</evidence>
<dbReference type="EC" id="2.1.1.282" evidence="3"/>
<reference evidence="14" key="2">
    <citation type="journal article" date="2023" name="Science">
        <title>Genomic signatures of disease resistance in endangered staghorn corals.</title>
        <authorList>
            <person name="Vollmer S.V."/>
            <person name="Selwyn J.D."/>
            <person name="Despard B.A."/>
            <person name="Roesel C.L."/>
        </authorList>
    </citation>
    <scope>NUCLEOTIDE SEQUENCE</scope>
    <source>
        <strain evidence="14">K2</strain>
    </source>
</reference>
<feature type="domain" description="tRNA wybutosine-synthesizing protein" evidence="13">
    <location>
        <begin position="12"/>
        <end position="201"/>
    </location>
</feature>
<dbReference type="SUPFAM" id="SSF111278">
    <property type="entry name" value="SSo0622-like"/>
    <property type="match status" value="1"/>
</dbReference>
<evidence type="ECO:0000256" key="5">
    <source>
        <dbReference type="ARBA" id="ARBA00022603"/>
    </source>
</evidence>
<comment type="pathway">
    <text evidence="1">tRNA modification; wybutosine-tRNA(Phe) biosynthesis.</text>
</comment>
<comment type="caution">
    <text evidence="14">The sequence shown here is derived from an EMBL/GenBank/DDBJ whole genome shotgun (WGS) entry which is preliminary data.</text>
</comment>
<dbReference type="GO" id="GO:0008033">
    <property type="term" value="P:tRNA processing"/>
    <property type="evidence" value="ECO:0007669"/>
    <property type="project" value="UniProtKB-KW"/>
</dbReference>
<dbReference type="PANTHER" id="PTHR48418">
    <property type="entry name" value="TRNA WYBUTOSINE-SYNTHESIZING PROTEIN 3"/>
    <property type="match status" value="1"/>
</dbReference>
<gene>
    <name evidence="14" type="ORF">P5673_010254</name>
</gene>
<reference evidence="14" key="1">
    <citation type="journal article" date="2023" name="G3 (Bethesda)">
        <title>Whole genome assembly and annotation of the endangered Caribbean coral Acropora cervicornis.</title>
        <authorList>
            <person name="Selwyn J.D."/>
            <person name="Vollmer S.V."/>
        </authorList>
    </citation>
    <scope>NUCLEOTIDE SEQUENCE</scope>
    <source>
        <strain evidence="14">K2</strain>
    </source>
</reference>
<evidence type="ECO:0000256" key="2">
    <source>
        <dbReference type="ARBA" id="ARBA00008569"/>
    </source>
</evidence>
<dbReference type="GO" id="GO:0032259">
    <property type="term" value="P:methylation"/>
    <property type="evidence" value="ECO:0007669"/>
    <property type="project" value="UniProtKB-KW"/>
</dbReference>
<protein>
    <recommendedName>
        <fullName evidence="4">tRNA wybutosine-synthesizing protein 3 homolog</fullName>
        <ecNumber evidence="3">2.1.1.282</ecNumber>
    </recommendedName>
    <alternativeName>
        <fullName evidence="10">tRNA(Phe) 7-((3-amino-3-carboxypropyl)-4-demethylwyosine(37)-N(4))-methyltransferase</fullName>
    </alternativeName>
</protein>
<evidence type="ECO:0000256" key="12">
    <source>
        <dbReference type="SAM" id="MobiDB-lite"/>
    </source>
</evidence>
<evidence type="ECO:0000256" key="4">
    <source>
        <dbReference type="ARBA" id="ARBA00016536"/>
    </source>
</evidence>
<dbReference type="EMBL" id="JARQWQ010000018">
    <property type="protein sequence ID" value="KAK2565948.1"/>
    <property type="molecule type" value="Genomic_DNA"/>
</dbReference>